<dbReference type="InterPro" id="IPR042981">
    <property type="entry name" value="RNF11_RING-H2"/>
</dbReference>
<evidence type="ECO:0000256" key="3">
    <source>
        <dbReference type="ARBA" id="ARBA00022833"/>
    </source>
</evidence>
<dbReference type="PROSITE" id="PS50089">
    <property type="entry name" value="ZF_RING_2"/>
    <property type="match status" value="1"/>
</dbReference>
<dbReference type="PANTHER" id="PTHR46359">
    <property type="entry name" value="GEO07743P1"/>
    <property type="match status" value="1"/>
</dbReference>
<evidence type="ECO:0000313" key="8">
    <source>
        <dbReference type="Proteomes" id="UP000282613"/>
    </source>
</evidence>
<reference evidence="9" key="1">
    <citation type="submission" date="2017-02" db="UniProtKB">
        <authorList>
            <consortium name="WormBaseParasite"/>
        </authorList>
    </citation>
    <scope>IDENTIFICATION</scope>
</reference>
<keyword evidence="3" id="KW-0862">Zinc</keyword>
<evidence type="ECO:0000256" key="4">
    <source>
        <dbReference type="PROSITE-ProRule" id="PRU00175"/>
    </source>
</evidence>
<dbReference type="SMART" id="SM00184">
    <property type="entry name" value="RING"/>
    <property type="match status" value="1"/>
</dbReference>
<dbReference type="CDD" id="cd16468">
    <property type="entry name" value="RING-H2_RNF11"/>
    <property type="match status" value="1"/>
</dbReference>
<dbReference type="Gene3D" id="3.30.40.10">
    <property type="entry name" value="Zinc/RING finger domain, C3HC4 (zinc finger)"/>
    <property type="match status" value="1"/>
</dbReference>
<keyword evidence="2 4" id="KW-0863">Zinc-finger</keyword>
<feature type="compositionally biased region" description="Low complexity" evidence="5">
    <location>
        <begin position="159"/>
        <end position="169"/>
    </location>
</feature>
<evidence type="ECO:0000259" key="6">
    <source>
        <dbReference type="PROSITE" id="PS50089"/>
    </source>
</evidence>
<dbReference type="OrthoDB" id="9984778at2759"/>
<keyword evidence="1" id="KW-0479">Metal-binding</keyword>
<dbReference type="Pfam" id="PF13639">
    <property type="entry name" value="zf-RING_2"/>
    <property type="match status" value="1"/>
</dbReference>
<evidence type="ECO:0000256" key="5">
    <source>
        <dbReference type="SAM" id="MobiDB-lite"/>
    </source>
</evidence>
<gene>
    <name evidence="7" type="ORF">TASK_LOCUS5935</name>
</gene>
<feature type="region of interest" description="Disordered" evidence="5">
    <location>
        <begin position="159"/>
        <end position="190"/>
    </location>
</feature>
<name>A0A0R3W6T9_TAEAS</name>
<dbReference type="AlphaFoldDB" id="A0A0R3W6T9"/>
<evidence type="ECO:0000256" key="2">
    <source>
        <dbReference type="ARBA" id="ARBA00022771"/>
    </source>
</evidence>
<reference evidence="7 8" key="2">
    <citation type="submission" date="2018-11" db="EMBL/GenBank/DDBJ databases">
        <authorList>
            <consortium name="Pathogen Informatics"/>
        </authorList>
    </citation>
    <scope>NUCLEOTIDE SEQUENCE [LARGE SCALE GENOMIC DNA]</scope>
</reference>
<sequence length="205" mass="22377">MGNCFRRLYRRSNSSESVHRRNGHPASTQPPAWYLENDPILHPAPGLSVPFSQLTEDQQVTIAMRMALIATLPAFTYVDDEDNKLPECVICMCEYEVGDELRKLPMCSHIFHRACIDDWLTRSLTCPTCQQEIHVPSSTIPTTPTAIVTAAAAAASTTAGDSATGSAGRAIGGGRSHSFSPSTTGLREEVQRIKDRSKVLVYSLA</sequence>
<evidence type="ECO:0000313" key="7">
    <source>
        <dbReference type="EMBL" id="VDK35867.1"/>
    </source>
</evidence>
<dbReference type="InterPro" id="IPR052804">
    <property type="entry name" value="UEC_component"/>
</dbReference>
<feature type="domain" description="RING-type" evidence="6">
    <location>
        <begin position="88"/>
        <end position="130"/>
    </location>
</feature>
<protein>
    <submittedName>
        <fullName evidence="9">RING-type domain-containing protein</fullName>
    </submittedName>
</protein>
<dbReference type="Proteomes" id="UP000282613">
    <property type="component" value="Unassembled WGS sequence"/>
</dbReference>
<dbReference type="WBParaSite" id="TASK_0000593401-mRNA-1">
    <property type="protein sequence ID" value="TASK_0000593401-mRNA-1"/>
    <property type="gene ID" value="TASK_0000593401"/>
</dbReference>
<dbReference type="GO" id="GO:0006511">
    <property type="term" value="P:ubiquitin-dependent protein catabolic process"/>
    <property type="evidence" value="ECO:0007669"/>
    <property type="project" value="TreeGrafter"/>
</dbReference>
<keyword evidence="8" id="KW-1185">Reference proteome</keyword>
<dbReference type="GO" id="GO:0061630">
    <property type="term" value="F:ubiquitin protein ligase activity"/>
    <property type="evidence" value="ECO:0007669"/>
    <property type="project" value="TreeGrafter"/>
</dbReference>
<dbReference type="GO" id="GO:0000151">
    <property type="term" value="C:ubiquitin ligase complex"/>
    <property type="evidence" value="ECO:0007669"/>
    <property type="project" value="TreeGrafter"/>
</dbReference>
<dbReference type="EMBL" id="UYRS01018453">
    <property type="protein sequence ID" value="VDK35867.1"/>
    <property type="molecule type" value="Genomic_DNA"/>
</dbReference>
<dbReference type="InterPro" id="IPR001841">
    <property type="entry name" value="Znf_RING"/>
</dbReference>
<dbReference type="SUPFAM" id="SSF57850">
    <property type="entry name" value="RING/U-box"/>
    <property type="match status" value="1"/>
</dbReference>
<dbReference type="STRING" id="60517.A0A0R3W6T9"/>
<accession>A0A0R3W6T9</accession>
<organism evidence="9">
    <name type="scientific">Taenia asiatica</name>
    <name type="common">Asian tapeworm</name>
    <dbReference type="NCBI Taxonomy" id="60517"/>
    <lineage>
        <taxon>Eukaryota</taxon>
        <taxon>Metazoa</taxon>
        <taxon>Spiralia</taxon>
        <taxon>Lophotrochozoa</taxon>
        <taxon>Platyhelminthes</taxon>
        <taxon>Cestoda</taxon>
        <taxon>Eucestoda</taxon>
        <taxon>Cyclophyllidea</taxon>
        <taxon>Taeniidae</taxon>
        <taxon>Taenia</taxon>
    </lineage>
</organism>
<dbReference type="GO" id="GO:0008270">
    <property type="term" value="F:zinc ion binding"/>
    <property type="evidence" value="ECO:0007669"/>
    <property type="project" value="UniProtKB-KW"/>
</dbReference>
<evidence type="ECO:0000256" key="1">
    <source>
        <dbReference type="ARBA" id="ARBA00022723"/>
    </source>
</evidence>
<dbReference type="InterPro" id="IPR013083">
    <property type="entry name" value="Znf_RING/FYVE/PHD"/>
</dbReference>
<proteinExistence type="predicted"/>
<evidence type="ECO:0000313" key="9">
    <source>
        <dbReference type="WBParaSite" id="TASK_0000593401-mRNA-1"/>
    </source>
</evidence>
<dbReference type="PANTHER" id="PTHR46359:SF2">
    <property type="entry name" value="GEO07743P1"/>
    <property type="match status" value="1"/>
</dbReference>